<accession>A0AAV2J127</accession>
<dbReference type="Proteomes" id="UP001497482">
    <property type="component" value="Chromosome 1"/>
</dbReference>
<proteinExistence type="predicted"/>
<dbReference type="EMBL" id="OZ035823">
    <property type="protein sequence ID" value="CAL1569565.1"/>
    <property type="molecule type" value="Genomic_DNA"/>
</dbReference>
<dbReference type="AlphaFoldDB" id="A0AAV2J127"/>
<sequence length="99" mass="10927">MFVGARLPEPIIPVDPSDLLLSALWVVRSDWNYLRIGAAPTFRSLSSALDGVEGLDAGLTGALRLPPENRERNADNHFIFRVKPSQTPQNTDVIHPKIP</sequence>
<evidence type="ECO:0000313" key="2">
    <source>
        <dbReference type="Proteomes" id="UP001497482"/>
    </source>
</evidence>
<gene>
    <name evidence="1" type="ORF">KC01_LOCUS1986</name>
</gene>
<reference evidence="1 2" key="1">
    <citation type="submission" date="2024-04" db="EMBL/GenBank/DDBJ databases">
        <authorList>
            <person name="Waldvogel A.-M."/>
            <person name="Schoenle A."/>
        </authorList>
    </citation>
    <scope>NUCLEOTIDE SEQUENCE [LARGE SCALE GENOMIC DNA]</scope>
</reference>
<keyword evidence="2" id="KW-1185">Reference proteome</keyword>
<name>A0AAV2J127_KNICA</name>
<organism evidence="1 2">
    <name type="scientific">Knipowitschia caucasica</name>
    <name type="common">Caucasian dwarf goby</name>
    <name type="synonym">Pomatoschistus caucasicus</name>
    <dbReference type="NCBI Taxonomy" id="637954"/>
    <lineage>
        <taxon>Eukaryota</taxon>
        <taxon>Metazoa</taxon>
        <taxon>Chordata</taxon>
        <taxon>Craniata</taxon>
        <taxon>Vertebrata</taxon>
        <taxon>Euteleostomi</taxon>
        <taxon>Actinopterygii</taxon>
        <taxon>Neopterygii</taxon>
        <taxon>Teleostei</taxon>
        <taxon>Neoteleostei</taxon>
        <taxon>Acanthomorphata</taxon>
        <taxon>Gobiaria</taxon>
        <taxon>Gobiiformes</taxon>
        <taxon>Gobioidei</taxon>
        <taxon>Gobiidae</taxon>
        <taxon>Gobiinae</taxon>
        <taxon>Knipowitschia</taxon>
    </lineage>
</organism>
<evidence type="ECO:0000313" key="1">
    <source>
        <dbReference type="EMBL" id="CAL1569565.1"/>
    </source>
</evidence>
<protein>
    <submittedName>
        <fullName evidence="1">Uncharacterized protein</fullName>
    </submittedName>
</protein>